<proteinExistence type="predicted"/>
<evidence type="ECO:0000256" key="1">
    <source>
        <dbReference type="SAM" id="Coils"/>
    </source>
</evidence>
<reference evidence="2 3" key="1">
    <citation type="journal article" date="2018" name="MBio">
        <title>Comparative Genomics Reveals the Core Gene Toolbox for the Fungus-Insect Symbiosis.</title>
        <authorList>
            <person name="Wang Y."/>
            <person name="Stata M."/>
            <person name="Wang W."/>
            <person name="Stajich J.E."/>
            <person name="White M.M."/>
            <person name="Moncalvo J.M."/>
        </authorList>
    </citation>
    <scope>NUCLEOTIDE SEQUENCE [LARGE SCALE GENOMIC DNA]</scope>
    <source>
        <strain evidence="2 3">SWE-8-4</strain>
    </source>
</reference>
<keyword evidence="1" id="KW-0175">Coiled coil</keyword>
<protein>
    <submittedName>
        <fullName evidence="2">Uncharacterized protein</fullName>
    </submittedName>
</protein>
<dbReference type="AlphaFoldDB" id="A0A2T9Y8P3"/>
<accession>A0A2T9Y8P3</accession>
<sequence>MTIFTKQNLAITVMASIIPIGIFGGIEIKKHYELLQKEKLSEEFQENKLKSFSKKEAELHQKKLLDEQRQLKTELMSINEKRKKAMSIEERKQA</sequence>
<evidence type="ECO:0000313" key="3">
    <source>
        <dbReference type="Proteomes" id="UP000245383"/>
    </source>
</evidence>
<gene>
    <name evidence="2" type="ORF">BB561_005736</name>
</gene>
<evidence type="ECO:0000313" key="2">
    <source>
        <dbReference type="EMBL" id="PVU88686.1"/>
    </source>
</evidence>
<dbReference type="EMBL" id="MBFR01000366">
    <property type="protein sequence ID" value="PVU88686.1"/>
    <property type="molecule type" value="Genomic_DNA"/>
</dbReference>
<keyword evidence="3" id="KW-1185">Reference proteome</keyword>
<feature type="coiled-coil region" evidence="1">
    <location>
        <begin position="54"/>
        <end position="81"/>
    </location>
</feature>
<comment type="caution">
    <text evidence="2">The sequence shown here is derived from an EMBL/GenBank/DDBJ whole genome shotgun (WGS) entry which is preliminary data.</text>
</comment>
<organism evidence="2 3">
    <name type="scientific">Smittium simulii</name>
    <dbReference type="NCBI Taxonomy" id="133385"/>
    <lineage>
        <taxon>Eukaryota</taxon>
        <taxon>Fungi</taxon>
        <taxon>Fungi incertae sedis</taxon>
        <taxon>Zoopagomycota</taxon>
        <taxon>Kickxellomycotina</taxon>
        <taxon>Harpellomycetes</taxon>
        <taxon>Harpellales</taxon>
        <taxon>Legeriomycetaceae</taxon>
        <taxon>Smittium</taxon>
    </lineage>
</organism>
<name>A0A2T9Y8P3_9FUNG</name>
<dbReference type="Proteomes" id="UP000245383">
    <property type="component" value="Unassembled WGS sequence"/>
</dbReference>